<protein>
    <recommendedName>
        <fullName evidence="3">F-box domain-containing protein</fullName>
    </recommendedName>
</protein>
<keyword evidence="2" id="KW-1185">Reference proteome</keyword>
<dbReference type="AlphaFoldDB" id="A0A397V8T7"/>
<sequence length="525" mass="60650">MAPELNEDCLSHIFNYLRKTSDDIAILYPCALVNRIWCKASMPILWSDPWAIRNYHCSDSDLDRRRELIINAYISNLPQNSKESLSKIQRNIKATQKTSAFDYASFLKHLNLKFFGYSIKVWINRSIKNGIINQDSQQIIHYLIIEHITKLLLTRSTSLRSLDLRYCDDIDMRDCLEILASVLETTNDGLDCLIYLKDFKYSGSNQVMPRIFASLTSKCQNIRHLGIYGFRPTDNFFNFIDVQKNLNDTTISSYGGGGNGVIGGRFDSSSFSEWTTNEFVSENSKSIIRLSVENICFPLDFLVNFANLEELYLRSFDHIFSREGWEPLARLPLKRLKTFYFQTQLHQPFECLDIFAKFVSNTAGELRHITFITGLLNLIHLDTRQFITSIATNCPNLEVYEGPMMENDTEQLALLLEKCTKLRALHIYLMGKSEDDRPTFDFLLSQLSLSSSLTSNLEFLKISGECLLYDESVNSFFNVRRNFGKKIHFHWGEFVECIGNVKDVCKIYQELGVVKKFGLSRNLRN</sequence>
<evidence type="ECO:0000313" key="2">
    <source>
        <dbReference type="Proteomes" id="UP000266673"/>
    </source>
</evidence>
<evidence type="ECO:0000313" key="1">
    <source>
        <dbReference type="EMBL" id="RIB18078.1"/>
    </source>
</evidence>
<comment type="caution">
    <text evidence="1">The sequence shown here is derived from an EMBL/GenBank/DDBJ whole genome shotgun (WGS) entry which is preliminary data.</text>
</comment>
<dbReference type="Gene3D" id="3.80.10.10">
    <property type="entry name" value="Ribonuclease Inhibitor"/>
    <property type="match status" value="1"/>
</dbReference>
<gene>
    <name evidence="1" type="ORF">C2G38_2086672</name>
</gene>
<dbReference type="EMBL" id="QKWP01000563">
    <property type="protein sequence ID" value="RIB18078.1"/>
    <property type="molecule type" value="Genomic_DNA"/>
</dbReference>
<dbReference type="InterPro" id="IPR032675">
    <property type="entry name" value="LRR_dom_sf"/>
</dbReference>
<evidence type="ECO:0008006" key="3">
    <source>
        <dbReference type="Google" id="ProtNLM"/>
    </source>
</evidence>
<reference evidence="1 2" key="1">
    <citation type="submission" date="2018-06" db="EMBL/GenBank/DDBJ databases">
        <title>Comparative genomics reveals the genomic features of Rhizophagus irregularis, R. cerebriforme, R. diaphanum and Gigaspora rosea, and their symbiotic lifestyle signature.</title>
        <authorList>
            <person name="Morin E."/>
            <person name="San Clemente H."/>
            <person name="Chen E.C.H."/>
            <person name="De La Providencia I."/>
            <person name="Hainaut M."/>
            <person name="Kuo A."/>
            <person name="Kohler A."/>
            <person name="Murat C."/>
            <person name="Tang N."/>
            <person name="Roy S."/>
            <person name="Loubradou J."/>
            <person name="Henrissat B."/>
            <person name="Grigoriev I.V."/>
            <person name="Corradi N."/>
            <person name="Roux C."/>
            <person name="Martin F.M."/>
        </authorList>
    </citation>
    <scope>NUCLEOTIDE SEQUENCE [LARGE SCALE GENOMIC DNA]</scope>
    <source>
        <strain evidence="1 2">DAOM 194757</strain>
    </source>
</reference>
<proteinExistence type="predicted"/>
<dbReference type="SUPFAM" id="SSF52047">
    <property type="entry name" value="RNI-like"/>
    <property type="match status" value="1"/>
</dbReference>
<dbReference type="Proteomes" id="UP000266673">
    <property type="component" value="Unassembled WGS sequence"/>
</dbReference>
<dbReference type="OrthoDB" id="2351680at2759"/>
<accession>A0A397V8T7</accession>
<organism evidence="1 2">
    <name type="scientific">Gigaspora rosea</name>
    <dbReference type="NCBI Taxonomy" id="44941"/>
    <lineage>
        <taxon>Eukaryota</taxon>
        <taxon>Fungi</taxon>
        <taxon>Fungi incertae sedis</taxon>
        <taxon>Mucoromycota</taxon>
        <taxon>Glomeromycotina</taxon>
        <taxon>Glomeromycetes</taxon>
        <taxon>Diversisporales</taxon>
        <taxon>Gigasporaceae</taxon>
        <taxon>Gigaspora</taxon>
    </lineage>
</organism>
<name>A0A397V8T7_9GLOM</name>